<accession>A0A2T0TYR4</accession>
<proteinExistence type="predicted"/>
<gene>
    <name evidence="1" type="ORF">B0I27_10815</name>
</gene>
<dbReference type="Proteomes" id="UP000238034">
    <property type="component" value="Unassembled WGS sequence"/>
</dbReference>
<reference evidence="1 2" key="1">
    <citation type="submission" date="2018-03" db="EMBL/GenBank/DDBJ databases">
        <title>Genomic Encyclopedia of Type Strains, Phase III (KMG-III): the genomes of soil and plant-associated and newly described type strains.</title>
        <authorList>
            <person name="Whitman W."/>
        </authorList>
    </citation>
    <scope>NUCLEOTIDE SEQUENCE [LARGE SCALE GENOMIC DNA]</scope>
    <source>
        <strain evidence="1 2">CGMCC 1.9313</strain>
    </source>
</reference>
<keyword evidence="2" id="KW-1185">Reference proteome</keyword>
<dbReference type="AlphaFoldDB" id="A0A2T0TYR4"/>
<evidence type="ECO:0000313" key="2">
    <source>
        <dbReference type="Proteomes" id="UP000238034"/>
    </source>
</evidence>
<protein>
    <submittedName>
        <fullName evidence="1">Uncharacterized protein</fullName>
    </submittedName>
</protein>
<organism evidence="1 2">
    <name type="scientific">Arcticibacter pallidicorallinus</name>
    <dbReference type="NCBI Taxonomy" id="1259464"/>
    <lineage>
        <taxon>Bacteria</taxon>
        <taxon>Pseudomonadati</taxon>
        <taxon>Bacteroidota</taxon>
        <taxon>Sphingobacteriia</taxon>
        <taxon>Sphingobacteriales</taxon>
        <taxon>Sphingobacteriaceae</taxon>
        <taxon>Arcticibacter</taxon>
    </lineage>
</organism>
<sequence>MAIRDKDGFWRGKKGDSILRRVNNQQVLSQATKSQTQTGPSIASSSEFGLASNTARAMRMALATYHTGLDGSLNNRFNGAVIAALCQSPEAESGRRDIHDASTQPLIGLQFNQHAPLNKLLKVRPLVTILDNNMLNVTLPGFQVRKELSYPKSGFNIGCTVRITQYAFDFRNEFYIPLGFREVEIRQPQFEGFDWNFDECLPPGSLAIACMSLHYYIQGAAGEYKVLNIKEFSPAELIAAYHIPPDPSQPATAYQDNYLPLDGYRGNEMLRNKDPRWAW</sequence>
<evidence type="ECO:0000313" key="1">
    <source>
        <dbReference type="EMBL" id="PRY50811.1"/>
    </source>
</evidence>
<name>A0A2T0TYR4_9SPHI</name>
<comment type="caution">
    <text evidence="1">The sequence shown here is derived from an EMBL/GenBank/DDBJ whole genome shotgun (WGS) entry which is preliminary data.</text>
</comment>
<dbReference type="EMBL" id="PVTH01000008">
    <property type="protein sequence ID" value="PRY50811.1"/>
    <property type="molecule type" value="Genomic_DNA"/>
</dbReference>